<evidence type="ECO:0000313" key="1">
    <source>
        <dbReference type="EMBL" id="RIA55835.1"/>
    </source>
</evidence>
<reference evidence="1 2" key="1">
    <citation type="submission" date="2018-08" db="EMBL/GenBank/DDBJ databases">
        <title>Genomic Encyclopedia of Archaeal and Bacterial Type Strains, Phase II (KMG-II): from individual species to whole genera.</title>
        <authorList>
            <person name="Goeker M."/>
        </authorList>
    </citation>
    <scope>NUCLEOTIDE SEQUENCE [LARGE SCALE GENOMIC DNA]</scope>
    <source>
        <strain evidence="1 2">DSM 5002</strain>
    </source>
</reference>
<dbReference type="EMBL" id="QXDF01000001">
    <property type="protein sequence ID" value="RIA55835.1"/>
    <property type="molecule type" value="Genomic_DNA"/>
</dbReference>
<gene>
    <name evidence="1" type="ORF">BXY53_0920</name>
</gene>
<name>A0A397Q7P2_9HYPH</name>
<dbReference type="Proteomes" id="UP000266273">
    <property type="component" value="Unassembled WGS sequence"/>
</dbReference>
<dbReference type="OrthoDB" id="7959991at2"/>
<comment type="caution">
    <text evidence="1">The sequence shown here is derived from an EMBL/GenBank/DDBJ whole genome shotgun (WGS) entry which is preliminary data.</text>
</comment>
<proteinExistence type="predicted"/>
<evidence type="ECO:0000313" key="2">
    <source>
        <dbReference type="Proteomes" id="UP000266273"/>
    </source>
</evidence>
<dbReference type="AlphaFoldDB" id="A0A397Q7P2"/>
<keyword evidence="2" id="KW-1185">Reference proteome</keyword>
<dbReference type="RefSeq" id="WP_119060685.1">
    <property type="nucleotide sequence ID" value="NZ_QXDF01000001.1"/>
</dbReference>
<protein>
    <submittedName>
        <fullName evidence="1">Uncharacterized protein</fullName>
    </submittedName>
</protein>
<organism evidence="1 2">
    <name type="scientific">Dichotomicrobium thermohalophilum</name>
    <dbReference type="NCBI Taxonomy" id="933063"/>
    <lineage>
        <taxon>Bacteria</taxon>
        <taxon>Pseudomonadati</taxon>
        <taxon>Pseudomonadota</taxon>
        <taxon>Alphaproteobacteria</taxon>
        <taxon>Hyphomicrobiales</taxon>
        <taxon>Hyphomicrobiaceae</taxon>
        <taxon>Dichotomicrobium</taxon>
    </lineage>
</organism>
<accession>A0A397Q7P2</accession>
<sequence>MSAVSNANLNEWVAIAQQLCRNAPTSAACPDCGQSTLVMRDREYGPPHSRGRERYLICTSCGAFNVVNLRRAGCSEAS</sequence>